<dbReference type="CDD" id="cd01106">
    <property type="entry name" value="HTH_TipAL-Mta"/>
    <property type="match status" value="1"/>
</dbReference>
<keyword evidence="2" id="KW-0238">DNA-binding</keyword>
<dbReference type="PROSITE" id="PS50937">
    <property type="entry name" value="HTH_MERR_2"/>
    <property type="match status" value="1"/>
</dbReference>
<evidence type="ECO:0000256" key="4">
    <source>
        <dbReference type="ARBA" id="ARBA00023163"/>
    </source>
</evidence>
<evidence type="ECO:0000256" key="2">
    <source>
        <dbReference type="ARBA" id="ARBA00023125"/>
    </source>
</evidence>
<organism evidence="6 7">
    <name type="scientific">Pengzhenrongella sicca</name>
    <dbReference type="NCBI Taxonomy" id="2819238"/>
    <lineage>
        <taxon>Bacteria</taxon>
        <taxon>Bacillati</taxon>
        <taxon>Actinomycetota</taxon>
        <taxon>Actinomycetes</taxon>
        <taxon>Micrococcales</taxon>
        <taxon>Pengzhenrongella</taxon>
    </lineage>
</organism>
<dbReference type="EMBL" id="CP071868">
    <property type="protein sequence ID" value="QTE28695.1"/>
    <property type="molecule type" value="Genomic_DNA"/>
</dbReference>
<evidence type="ECO:0000313" key="6">
    <source>
        <dbReference type="EMBL" id="QTE28695.1"/>
    </source>
</evidence>
<dbReference type="InterPro" id="IPR047057">
    <property type="entry name" value="MerR_fam"/>
</dbReference>
<gene>
    <name evidence="6" type="ORF">J4E96_15265</name>
</gene>
<dbReference type="GO" id="GO:0003700">
    <property type="term" value="F:DNA-binding transcription factor activity"/>
    <property type="evidence" value="ECO:0007669"/>
    <property type="project" value="InterPro"/>
</dbReference>
<dbReference type="KEGG" id="psic:J4E96_15265"/>
<dbReference type="PRINTS" id="PR00040">
    <property type="entry name" value="HTHMERR"/>
</dbReference>
<keyword evidence="1" id="KW-0805">Transcription regulation</keyword>
<evidence type="ECO:0000259" key="5">
    <source>
        <dbReference type="PROSITE" id="PS50937"/>
    </source>
</evidence>
<dbReference type="AlphaFoldDB" id="A0A8A4ZBA1"/>
<dbReference type="SUPFAM" id="SSF46955">
    <property type="entry name" value="Putative DNA-binding domain"/>
    <property type="match status" value="1"/>
</dbReference>
<dbReference type="Pfam" id="PF07739">
    <property type="entry name" value="TipAS"/>
    <property type="match status" value="1"/>
</dbReference>
<sequence length="270" mass="28988">MPSEGSWTIGELARLSGVTSRTLRHYDAIELLAPSAVGAGGRRVYGRRELLRLQQILVLRELDVGLPTVAEILGAGVGGGEPAGTDGTAGAGDDGARMLARLREHHERLLAERDRFARLARTVSATITALEKGEDMAADKLYEGFDNSQYDIEARERWGDEPVDRSHAAWARLGPAGQEAFRGETAAINAGLAAAMADALAPDHERVQALVARHHAQVGTFWTPNRASYAGLGQLYVDDPRFTATYDAVAPGLAEYLRDAMGRFATTLPG</sequence>
<dbReference type="Gene3D" id="1.10.490.50">
    <property type="entry name" value="Antibiotic binding domain of TipA-like multidrug resistance regulators"/>
    <property type="match status" value="1"/>
</dbReference>
<evidence type="ECO:0000256" key="3">
    <source>
        <dbReference type="ARBA" id="ARBA00023159"/>
    </source>
</evidence>
<dbReference type="Pfam" id="PF13411">
    <property type="entry name" value="MerR_1"/>
    <property type="match status" value="1"/>
</dbReference>
<keyword evidence="3" id="KW-0010">Activator</keyword>
<dbReference type="RefSeq" id="WP_227422936.1">
    <property type="nucleotide sequence ID" value="NZ_CP071868.1"/>
</dbReference>
<evidence type="ECO:0000313" key="7">
    <source>
        <dbReference type="Proteomes" id="UP000663937"/>
    </source>
</evidence>
<feature type="domain" description="HTH merR-type" evidence="5">
    <location>
        <begin position="6"/>
        <end position="75"/>
    </location>
</feature>
<proteinExistence type="predicted"/>
<dbReference type="PANTHER" id="PTHR30204:SF90">
    <property type="entry name" value="HTH-TYPE TRANSCRIPTIONAL ACTIVATOR MTA"/>
    <property type="match status" value="1"/>
</dbReference>
<dbReference type="InterPro" id="IPR012925">
    <property type="entry name" value="TipAS_dom"/>
</dbReference>
<dbReference type="PANTHER" id="PTHR30204">
    <property type="entry name" value="REDOX-CYCLING DRUG-SENSING TRANSCRIPTIONAL ACTIVATOR SOXR"/>
    <property type="match status" value="1"/>
</dbReference>
<dbReference type="SUPFAM" id="SSF89082">
    <property type="entry name" value="Antibiotic binding domain of TipA-like multidrug resistance regulators"/>
    <property type="match status" value="1"/>
</dbReference>
<dbReference type="Proteomes" id="UP000663937">
    <property type="component" value="Chromosome"/>
</dbReference>
<reference evidence="6" key="1">
    <citation type="submission" date="2021-03" db="EMBL/GenBank/DDBJ databases">
        <title>Pengzhenrongella sicca gen. nov., sp. nov., a new member of suborder Micrococcineae isolated from High-Arctic tundra soil.</title>
        <authorList>
            <person name="Peng F."/>
        </authorList>
    </citation>
    <scope>NUCLEOTIDE SEQUENCE</scope>
    <source>
        <strain evidence="6">LRZ-2</strain>
    </source>
</reference>
<name>A0A8A4ZBA1_9MICO</name>
<dbReference type="InterPro" id="IPR009061">
    <property type="entry name" value="DNA-bd_dom_put_sf"/>
</dbReference>
<dbReference type="InterPro" id="IPR036244">
    <property type="entry name" value="TipA-like_antibiotic-bd"/>
</dbReference>
<dbReference type="InterPro" id="IPR000551">
    <property type="entry name" value="MerR-type_HTH_dom"/>
</dbReference>
<evidence type="ECO:0000256" key="1">
    <source>
        <dbReference type="ARBA" id="ARBA00023015"/>
    </source>
</evidence>
<dbReference type="SMART" id="SM00422">
    <property type="entry name" value="HTH_MERR"/>
    <property type="match status" value="1"/>
</dbReference>
<dbReference type="Gene3D" id="1.10.1660.10">
    <property type="match status" value="1"/>
</dbReference>
<keyword evidence="7" id="KW-1185">Reference proteome</keyword>
<accession>A0A8A4ZBA1</accession>
<keyword evidence="4" id="KW-0804">Transcription</keyword>
<dbReference type="GO" id="GO:0003677">
    <property type="term" value="F:DNA binding"/>
    <property type="evidence" value="ECO:0007669"/>
    <property type="project" value="UniProtKB-KW"/>
</dbReference>
<protein>
    <submittedName>
        <fullName evidence="6">MerR family transcriptional regulator</fullName>
    </submittedName>
</protein>